<comment type="caution">
    <text evidence="1">The sequence shown here is derived from an EMBL/GenBank/DDBJ whole genome shotgun (WGS) entry which is preliminary data.</text>
</comment>
<name>W9GW89_9PROT</name>
<evidence type="ECO:0000313" key="1">
    <source>
        <dbReference type="EMBL" id="EWY38084.1"/>
    </source>
</evidence>
<keyword evidence="2" id="KW-1185">Reference proteome</keyword>
<accession>W9GW89</accession>
<protein>
    <submittedName>
        <fullName evidence="1">Uncharacterized protein</fullName>
    </submittedName>
</protein>
<gene>
    <name evidence="1" type="ORF">N825_15310</name>
</gene>
<dbReference type="AlphaFoldDB" id="W9GW89"/>
<sequence length="71" mass="7450">MASYANIKPRTLPRLIEDPATPAESGTLTFAPRSPSAEMIAAGMAISGLSALKIRALYEAMIDAGDEVEQA</sequence>
<dbReference type="EMBL" id="AVFL01000021">
    <property type="protein sequence ID" value="EWY38084.1"/>
    <property type="molecule type" value="Genomic_DNA"/>
</dbReference>
<organism evidence="1 2">
    <name type="scientific">Skermanella stibiiresistens SB22</name>
    <dbReference type="NCBI Taxonomy" id="1385369"/>
    <lineage>
        <taxon>Bacteria</taxon>
        <taxon>Pseudomonadati</taxon>
        <taxon>Pseudomonadota</taxon>
        <taxon>Alphaproteobacteria</taxon>
        <taxon>Rhodospirillales</taxon>
        <taxon>Azospirillaceae</taxon>
        <taxon>Skermanella</taxon>
    </lineage>
</organism>
<dbReference type="Proteomes" id="UP000019486">
    <property type="component" value="Unassembled WGS sequence"/>
</dbReference>
<proteinExistence type="predicted"/>
<dbReference type="RefSeq" id="WP_037457793.1">
    <property type="nucleotide sequence ID" value="NZ_AVFL01000021.1"/>
</dbReference>
<reference evidence="1 2" key="1">
    <citation type="submission" date="2013-08" db="EMBL/GenBank/DDBJ databases">
        <title>The genome sequence of Skermanella stibiiresistens.</title>
        <authorList>
            <person name="Zhu W."/>
            <person name="Wang G."/>
        </authorList>
    </citation>
    <scope>NUCLEOTIDE SEQUENCE [LARGE SCALE GENOMIC DNA]</scope>
    <source>
        <strain evidence="1 2">SB22</strain>
    </source>
</reference>
<evidence type="ECO:0000313" key="2">
    <source>
        <dbReference type="Proteomes" id="UP000019486"/>
    </source>
</evidence>